<gene>
    <name evidence="1" type="ORF">SAMCFNEI73_pC0236</name>
</gene>
<dbReference type="Pfam" id="PF13531">
    <property type="entry name" value="SBP_bac_11"/>
    <property type="match status" value="1"/>
</dbReference>
<dbReference type="PANTHER" id="PTHR30632">
    <property type="entry name" value="MOLYBDATE-BINDING PERIPLASMIC PROTEIN"/>
    <property type="match status" value="1"/>
</dbReference>
<keyword evidence="2" id="KW-1185">Reference proteome</keyword>
<dbReference type="KEGG" id="same:SAMCFNEI73_pC0236"/>
<keyword evidence="1" id="KW-0614">Plasmid</keyword>
<dbReference type="Proteomes" id="UP000182306">
    <property type="component" value="Plasmid C"/>
</dbReference>
<dbReference type="GO" id="GO:0015689">
    <property type="term" value="P:molybdate ion transport"/>
    <property type="evidence" value="ECO:0007669"/>
    <property type="project" value="TreeGrafter"/>
</dbReference>
<accession>A0A1L3LV63</accession>
<proteinExistence type="predicted"/>
<protein>
    <submittedName>
        <fullName evidence="1">ABC transport system, periplasmic component</fullName>
    </submittedName>
</protein>
<name>A0A1L3LV63_9HYPH</name>
<geneLocation type="plasmid" evidence="1 2">
    <name>C</name>
</geneLocation>
<dbReference type="SUPFAM" id="SSF53850">
    <property type="entry name" value="Periplasmic binding protein-like II"/>
    <property type="match status" value="1"/>
</dbReference>
<organism evidence="1 2">
    <name type="scientific">Sinorhizobium americanum</name>
    <dbReference type="NCBI Taxonomy" id="194963"/>
    <lineage>
        <taxon>Bacteria</taxon>
        <taxon>Pseudomonadati</taxon>
        <taxon>Pseudomonadota</taxon>
        <taxon>Alphaproteobacteria</taxon>
        <taxon>Hyphomicrobiales</taxon>
        <taxon>Rhizobiaceae</taxon>
        <taxon>Sinorhizobium/Ensifer group</taxon>
        <taxon>Sinorhizobium</taxon>
    </lineage>
</organism>
<dbReference type="AlphaFoldDB" id="A0A1L3LV63"/>
<dbReference type="InterPro" id="IPR050682">
    <property type="entry name" value="ModA/WtpA"/>
</dbReference>
<evidence type="ECO:0000313" key="1">
    <source>
        <dbReference type="EMBL" id="APG93958.1"/>
    </source>
</evidence>
<dbReference type="GO" id="GO:0030973">
    <property type="term" value="F:molybdate ion binding"/>
    <property type="evidence" value="ECO:0007669"/>
    <property type="project" value="TreeGrafter"/>
</dbReference>
<dbReference type="Gene3D" id="3.40.190.10">
    <property type="entry name" value="Periplasmic binding protein-like II"/>
    <property type="match status" value="2"/>
</dbReference>
<sequence length="170" mass="17464">MVQDLAAMGKIKAGSEVAFGRIAMGVAAKAGSRSFDISSMEAFEHALKSARSIAYAADGTSGGYFSDLLERLGIADEVTPGLVGISGGQTALAVARGEAELAVVPVTSILAAAPDVMLLGRFPAELQSYIDFAIGISADPRDTEAAKQLSEFLMSADVDGTLAAKGVERH</sequence>
<evidence type="ECO:0000313" key="2">
    <source>
        <dbReference type="Proteomes" id="UP000182306"/>
    </source>
</evidence>
<dbReference type="PANTHER" id="PTHR30632:SF11">
    <property type="entry name" value="BLR4797 PROTEIN"/>
    <property type="match status" value="1"/>
</dbReference>
<dbReference type="EMBL" id="CP013110">
    <property type="protein sequence ID" value="APG93958.1"/>
    <property type="molecule type" value="Genomic_DNA"/>
</dbReference>
<reference evidence="1 2" key="1">
    <citation type="submission" date="2015-10" db="EMBL/GenBank/DDBJ databases">
        <title>Genomic differences between typical nodule nitrogen-fixing rhizobial strains and those coming from bean seeds.</title>
        <authorList>
            <person name="Peralta H."/>
            <person name="Aguilar-Vera A."/>
            <person name="Diaz R."/>
            <person name="Mora Y."/>
            <person name="Martinez-Batallar G."/>
            <person name="Salazar E."/>
            <person name="Vargas-Lagunas C."/>
            <person name="Encarnacion S."/>
            <person name="Girard L."/>
            <person name="Mora J."/>
        </authorList>
    </citation>
    <scope>NUCLEOTIDE SEQUENCE [LARGE SCALE GENOMIC DNA]</scope>
    <source>
        <strain evidence="1 2">CFNEI 73</strain>
        <plasmid evidence="1 2">C</plasmid>
    </source>
</reference>